<comment type="caution">
    <text evidence="3">The sequence shown here is derived from an EMBL/GenBank/DDBJ whole genome shotgun (WGS) entry which is preliminary data.</text>
</comment>
<proteinExistence type="predicted"/>
<evidence type="ECO:0000259" key="2">
    <source>
        <dbReference type="Pfam" id="PF13466"/>
    </source>
</evidence>
<evidence type="ECO:0000313" key="4">
    <source>
        <dbReference type="Proteomes" id="UP000632849"/>
    </source>
</evidence>
<dbReference type="EMBL" id="BNBE01000001">
    <property type="protein sequence ID" value="GHF87956.1"/>
    <property type="molecule type" value="Genomic_DNA"/>
</dbReference>
<dbReference type="InterPro" id="IPR058548">
    <property type="entry name" value="MlaB-like_STAS"/>
</dbReference>
<sequence>MSSGAPAGHPHVDTSQPLVMSLPAGPTREEVARLCAELAAAPPGEVRCRIDPHADGLAAVDALARLALAARRRGHRLTFHGAGPGLTALLRLTGLDEVL</sequence>
<gene>
    <name evidence="3" type="ORF">GCM10017667_15780</name>
</gene>
<organism evidence="3 4">
    <name type="scientific">Streptomyces filamentosus</name>
    <name type="common">Streptomyces roseosporus</name>
    <dbReference type="NCBI Taxonomy" id="67294"/>
    <lineage>
        <taxon>Bacteria</taxon>
        <taxon>Bacillati</taxon>
        <taxon>Actinomycetota</taxon>
        <taxon>Actinomycetes</taxon>
        <taxon>Kitasatosporales</taxon>
        <taxon>Streptomycetaceae</taxon>
        <taxon>Streptomyces</taxon>
    </lineage>
</organism>
<reference evidence="3" key="2">
    <citation type="submission" date="2020-09" db="EMBL/GenBank/DDBJ databases">
        <authorList>
            <person name="Sun Q."/>
            <person name="Ohkuma M."/>
        </authorList>
    </citation>
    <scope>NUCLEOTIDE SEQUENCE</scope>
    <source>
        <strain evidence="3">JCM 4122</strain>
    </source>
</reference>
<accession>A0A919BG23</accession>
<dbReference type="Pfam" id="PF13466">
    <property type="entry name" value="STAS_2"/>
    <property type="match status" value="1"/>
</dbReference>
<evidence type="ECO:0000256" key="1">
    <source>
        <dbReference type="SAM" id="MobiDB-lite"/>
    </source>
</evidence>
<name>A0A919BG23_STRFL</name>
<reference evidence="3" key="1">
    <citation type="journal article" date="2014" name="Int. J. Syst. Evol. Microbiol.">
        <title>Complete genome sequence of Corynebacterium casei LMG S-19264T (=DSM 44701T), isolated from a smear-ripened cheese.</title>
        <authorList>
            <consortium name="US DOE Joint Genome Institute (JGI-PGF)"/>
            <person name="Walter F."/>
            <person name="Albersmeier A."/>
            <person name="Kalinowski J."/>
            <person name="Ruckert C."/>
        </authorList>
    </citation>
    <scope>NUCLEOTIDE SEQUENCE</scope>
    <source>
        <strain evidence="3">JCM 4122</strain>
    </source>
</reference>
<keyword evidence="4" id="KW-1185">Reference proteome</keyword>
<dbReference type="Proteomes" id="UP000632849">
    <property type="component" value="Unassembled WGS sequence"/>
</dbReference>
<protein>
    <recommendedName>
        <fullName evidence="2">MlaB-like STAS domain-containing protein</fullName>
    </recommendedName>
</protein>
<dbReference type="AlphaFoldDB" id="A0A919BG23"/>
<evidence type="ECO:0000313" key="3">
    <source>
        <dbReference type="EMBL" id="GHF87956.1"/>
    </source>
</evidence>
<feature type="region of interest" description="Disordered" evidence="1">
    <location>
        <begin position="1"/>
        <end position="23"/>
    </location>
</feature>
<feature type="domain" description="MlaB-like STAS" evidence="2">
    <location>
        <begin position="22"/>
        <end position="96"/>
    </location>
</feature>